<evidence type="ECO:0000256" key="2">
    <source>
        <dbReference type="SAM" id="Phobius"/>
    </source>
</evidence>
<feature type="region of interest" description="Disordered" evidence="1">
    <location>
        <begin position="125"/>
        <end position="148"/>
    </location>
</feature>
<name>A0A0H5R6S9_9EUKA</name>
<proteinExistence type="predicted"/>
<keyword evidence="2" id="KW-1133">Transmembrane helix</keyword>
<reference evidence="3" key="1">
    <citation type="submission" date="2015-04" db="EMBL/GenBank/DDBJ databases">
        <title>The genome sequence of the plant pathogenic Rhizarian Plasmodiophora brassicae reveals insights in its biotrophic life cycle and the origin of chitin synthesis.</title>
        <authorList>
            <person name="Schwelm A."/>
            <person name="Fogelqvist J."/>
            <person name="Knaust A."/>
            <person name="Julke S."/>
            <person name="Lilja T."/>
            <person name="Dhandapani V."/>
            <person name="Bonilla-Rosso G."/>
            <person name="Karlsson M."/>
            <person name="Shevchenko A."/>
            <person name="Choi S.R."/>
            <person name="Kim H.G."/>
            <person name="Park J.Y."/>
            <person name="Lim Y.P."/>
            <person name="Ludwig-Muller J."/>
            <person name="Dixelius C."/>
        </authorList>
    </citation>
    <scope>NUCLEOTIDE SEQUENCE</scope>
    <source>
        <tissue evidence="3">Potato root galls</tissue>
    </source>
</reference>
<evidence type="ECO:0000256" key="1">
    <source>
        <dbReference type="SAM" id="MobiDB-lite"/>
    </source>
</evidence>
<keyword evidence="2" id="KW-0472">Membrane</keyword>
<keyword evidence="2" id="KW-0812">Transmembrane</keyword>
<protein>
    <submittedName>
        <fullName evidence="3">Uncharacterized protein</fullName>
    </submittedName>
</protein>
<accession>A0A0H5R6S9</accession>
<dbReference type="EMBL" id="HACM01009376">
    <property type="protein sequence ID" value="CRZ09818.1"/>
    <property type="molecule type" value="Transcribed_RNA"/>
</dbReference>
<sequence>MGAGEVIGYIILAIVIALLLAGCALVVYRSIRHQRLNQKFTLFEDDSASVAVDPYDDEPEVAVQPKRSRLALATQFSAAAAMGTDPNPSSSGQTAFTHSIQSSDHYIWPSKGGSAVPVSVDWGPIGSPSTKYNKTDLAVAQDDKGAGD</sequence>
<feature type="transmembrane region" description="Helical" evidence="2">
    <location>
        <begin position="6"/>
        <end position="28"/>
    </location>
</feature>
<organism evidence="3">
    <name type="scientific">Spongospora subterranea</name>
    <dbReference type="NCBI Taxonomy" id="70186"/>
    <lineage>
        <taxon>Eukaryota</taxon>
        <taxon>Sar</taxon>
        <taxon>Rhizaria</taxon>
        <taxon>Endomyxa</taxon>
        <taxon>Phytomyxea</taxon>
        <taxon>Plasmodiophorida</taxon>
        <taxon>Plasmodiophoridae</taxon>
        <taxon>Spongospora</taxon>
    </lineage>
</organism>
<evidence type="ECO:0000313" key="3">
    <source>
        <dbReference type="EMBL" id="CRZ09818.1"/>
    </source>
</evidence>
<dbReference type="AlphaFoldDB" id="A0A0H5R6S9"/>